<feature type="transmembrane region" description="Helical" evidence="1">
    <location>
        <begin position="9"/>
        <end position="27"/>
    </location>
</feature>
<gene>
    <name evidence="2" type="ORF">SAMN04487944_109147</name>
</gene>
<keyword evidence="1" id="KW-0812">Transmembrane</keyword>
<evidence type="ECO:0000313" key="3">
    <source>
        <dbReference type="Proteomes" id="UP000199687"/>
    </source>
</evidence>
<dbReference type="Proteomes" id="UP000199687">
    <property type="component" value="Unassembled WGS sequence"/>
</dbReference>
<sequence>MTFYGKSKVVPLSLLMISYIILGNQHHLEYGRLYFVILIIMTLATAIFVNIRLTIEEKIIHYTVVFGKYTIYAREITPDQIKEIKGKRLSWYLIGNTLVMKKGLNYQLQQFKPDTIFEQLEQFAEENGVSVNFSKDYKVLRRRQERLEREKTM</sequence>
<evidence type="ECO:0008006" key="4">
    <source>
        <dbReference type="Google" id="ProtNLM"/>
    </source>
</evidence>
<dbReference type="STRING" id="531814.SAMN04487944_109147"/>
<dbReference type="EMBL" id="FOGL01000009">
    <property type="protein sequence ID" value="SER75869.1"/>
    <property type="molecule type" value="Genomic_DNA"/>
</dbReference>
<name>A0A1H9RVC8_9BACI</name>
<keyword evidence="1" id="KW-0472">Membrane</keyword>
<organism evidence="2 3">
    <name type="scientific">Gracilibacillus ureilyticus</name>
    <dbReference type="NCBI Taxonomy" id="531814"/>
    <lineage>
        <taxon>Bacteria</taxon>
        <taxon>Bacillati</taxon>
        <taxon>Bacillota</taxon>
        <taxon>Bacilli</taxon>
        <taxon>Bacillales</taxon>
        <taxon>Bacillaceae</taxon>
        <taxon>Gracilibacillus</taxon>
    </lineage>
</organism>
<dbReference type="AlphaFoldDB" id="A0A1H9RVC8"/>
<keyword evidence="1" id="KW-1133">Transmembrane helix</keyword>
<proteinExistence type="predicted"/>
<reference evidence="2 3" key="1">
    <citation type="submission" date="2016-10" db="EMBL/GenBank/DDBJ databases">
        <authorList>
            <person name="de Groot N.N."/>
        </authorList>
    </citation>
    <scope>NUCLEOTIDE SEQUENCE [LARGE SCALE GENOMIC DNA]</scope>
    <source>
        <strain evidence="2 3">CGMCC 1.7727</strain>
    </source>
</reference>
<accession>A0A1H9RVC8</accession>
<evidence type="ECO:0000313" key="2">
    <source>
        <dbReference type="EMBL" id="SER75869.1"/>
    </source>
</evidence>
<keyword evidence="3" id="KW-1185">Reference proteome</keyword>
<protein>
    <recommendedName>
        <fullName evidence="4">PH domain-containing protein</fullName>
    </recommendedName>
</protein>
<dbReference type="RefSeq" id="WP_089740816.1">
    <property type="nucleotide sequence ID" value="NZ_FOGL01000009.1"/>
</dbReference>
<dbReference type="OrthoDB" id="2427324at2"/>
<feature type="transmembrane region" description="Helical" evidence="1">
    <location>
        <begin position="33"/>
        <end position="51"/>
    </location>
</feature>
<evidence type="ECO:0000256" key="1">
    <source>
        <dbReference type="SAM" id="Phobius"/>
    </source>
</evidence>